<evidence type="ECO:0000313" key="2">
    <source>
        <dbReference type="EMBL" id="KKL64263.1"/>
    </source>
</evidence>
<comment type="caution">
    <text evidence="2">The sequence shown here is derived from an EMBL/GenBank/DDBJ whole genome shotgun (WGS) entry which is preliminary data.</text>
</comment>
<name>A0A0F9DR55_9ZZZZ</name>
<dbReference type="EMBL" id="LAZR01027896">
    <property type="protein sequence ID" value="KKL64263.1"/>
    <property type="molecule type" value="Genomic_DNA"/>
</dbReference>
<sequence>MVFFVQYLIVLLGGLIPILGFAVGLIYLGSYLEEKFRKIVLFTVLVVIIFTVGFPFYKWIDFLINKVIAQ</sequence>
<proteinExistence type="predicted"/>
<organism evidence="2">
    <name type="scientific">marine sediment metagenome</name>
    <dbReference type="NCBI Taxonomy" id="412755"/>
    <lineage>
        <taxon>unclassified sequences</taxon>
        <taxon>metagenomes</taxon>
        <taxon>ecological metagenomes</taxon>
    </lineage>
</organism>
<feature type="transmembrane region" description="Helical" evidence="1">
    <location>
        <begin position="39"/>
        <end position="57"/>
    </location>
</feature>
<protein>
    <submittedName>
        <fullName evidence="2">Uncharacterized protein</fullName>
    </submittedName>
</protein>
<feature type="transmembrane region" description="Helical" evidence="1">
    <location>
        <begin position="6"/>
        <end position="27"/>
    </location>
</feature>
<keyword evidence="1" id="KW-1133">Transmembrane helix</keyword>
<dbReference type="AlphaFoldDB" id="A0A0F9DR55"/>
<accession>A0A0F9DR55</accession>
<keyword evidence="1" id="KW-0472">Membrane</keyword>
<keyword evidence="1" id="KW-0812">Transmembrane</keyword>
<evidence type="ECO:0000256" key="1">
    <source>
        <dbReference type="SAM" id="Phobius"/>
    </source>
</evidence>
<gene>
    <name evidence="2" type="ORF">LCGC14_2166780</name>
</gene>
<reference evidence="2" key="1">
    <citation type="journal article" date="2015" name="Nature">
        <title>Complex archaea that bridge the gap between prokaryotes and eukaryotes.</title>
        <authorList>
            <person name="Spang A."/>
            <person name="Saw J.H."/>
            <person name="Jorgensen S.L."/>
            <person name="Zaremba-Niedzwiedzka K."/>
            <person name="Martijn J."/>
            <person name="Lind A.E."/>
            <person name="van Eijk R."/>
            <person name="Schleper C."/>
            <person name="Guy L."/>
            <person name="Ettema T.J."/>
        </authorList>
    </citation>
    <scope>NUCLEOTIDE SEQUENCE</scope>
</reference>